<dbReference type="Pfam" id="PF01992">
    <property type="entry name" value="vATP-synt_AC39"/>
    <property type="match status" value="1"/>
</dbReference>
<dbReference type="OrthoDB" id="9816136at2"/>
<keyword evidence="2" id="KW-0406">Ion transport</keyword>
<dbReference type="PANTHER" id="PTHR38682:SF1">
    <property type="entry name" value="V-TYPE ATP SYNTHASE SUBUNIT C"/>
    <property type="match status" value="1"/>
</dbReference>
<gene>
    <name evidence="3" type="primary">atpC_2</name>
    <name evidence="3" type="ORF">ABG79_02328</name>
</gene>
<sequence length="348" mass="41831">MDKNTVYGAVNTKVLSMYGKFLKMEDYSKLINLKSPIEIAQYLKETEGYKMAFKGVDVEYLHRHHIEIILKKHLIDFIDKIIHFFHGDLKNFIKCFYIKYEIFDLKRIARLIHVEKDFDNLKESLIFVGKYRFIDVDKIIKATKVSELINLLEGTVYYPFLKNLVDGNEKENLFRFEMSLDRAFFVLLNENAKKLEEDDKKSFYEIYGTLSDMLNLKWIYRSKRYFNLSPEEIFNYTIDFGNKFNYSKIKEFCYSKSLEEFLSNASKTPYAFMFKGDEKQDIYMERRINRYMYFKLKKVFVKRELDISMVLALLELKEFEILDIISIIECVRYSIDVEESKKYLIIDL</sequence>
<dbReference type="InterPro" id="IPR002843">
    <property type="entry name" value="ATPase_V0-cplx_csu/dsu"/>
</dbReference>
<protein>
    <submittedName>
        <fullName evidence="3">V-type ATP synthase subunit C</fullName>
    </submittedName>
</protein>
<name>A0A0R3K0V3_CALMK</name>
<dbReference type="STRING" id="908809.ABG79_02328"/>
<dbReference type="InterPro" id="IPR050873">
    <property type="entry name" value="V-ATPase_V0D/AC39_subunit"/>
</dbReference>
<keyword evidence="1" id="KW-0813">Transport</keyword>
<reference evidence="3 4" key="1">
    <citation type="submission" date="2015-09" db="EMBL/GenBank/DDBJ databases">
        <title>Draft genome sequence of a Caloramator mitchellensis, a moderate thermophile from the Great Artesian Basin of Australia.</title>
        <authorList>
            <person name="Patel B.K."/>
        </authorList>
    </citation>
    <scope>NUCLEOTIDE SEQUENCE [LARGE SCALE GENOMIC DNA]</scope>
    <source>
        <strain evidence="3 4">VF08</strain>
    </source>
</reference>
<dbReference type="GO" id="GO:0046961">
    <property type="term" value="F:proton-transporting ATPase activity, rotational mechanism"/>
    <property type="evidence" value="ECO:0007669"/>
    <property type="project" value="InterPro"/>
</dbReference>
<dbReference type="RefSeq" id="WP_057979608.1">
    <property type="nucleotide sequence ID" value="NZ_LKHP01000021.1"/>
</dbReference>
<dbReference type="Proteomes" id="UP000052015">
    <property type="component" value="Unassembled WGS sequence"/>
</dbReference>
<evidence type="ECO:0000313" key="4">
    <source>
        <dbReference type="Proteomes" id="UP000052015"/>
    </source>
</evidence>
<comment type="caution">
    <text evidence="3">The sequence shown here is derived from an EMBL/GenBank/DDBJ whole genome shotgun (WGS) entry which is preliminary data.</text>
</comment>
<evidence type="ECO:0000256" key="2">
    <source>
        <dbReference type="ARBA" id="ARBA00023065"/>
    </source>
</evidence>
<dbReference type="Gene3D" id="1.10.132.50">
    <property type="entry name" value="ATP synthase (C/AC39) subunit, domain 3"/>
    <property type="match status" value="3"/>
</dbReference>
<evidence type="ECO:0000256" key="1">
    <source>
        <dbReference type="ARBA" id="ARBA00022448"/>
    </source>
</evidence>
<proteinExistence type="predicted"/>
<dbReference type="InterPro" id="IPR044911">
    <property type="entry name" value="V-type_ATPase_csu/dsu_dom_3"/>
</dbReference>
<dbReference type="SUPFAM" id="SSF103486">
    <property type="entry name" value="V-type ATP synthase subunit C"/>
    <property type="match status" value="1"/>
</dbReference>
<evidence type="ECO:0000313" key="3">
    <source>
        <dbReference type="EMBL" id="KRQ85903.1"/>
    </source>
</evidence>
<dbReference type="PANTHER" id="PTHR38682">
    <property type="entry name" value="V-TYPE ATP SYNTHASE SUBUNIT C"/>
    <property type="match status" value="1"/>
</dbReference>
<dbReference type="EMBL" id="LKHP01000021">
    <property type="protein sequence ID" value="KRQ85903.1"/>
    <property type="molecule type" value="Genomic_DNA"/>
</dbReference>
<dbReference type="InterPro" id="IPR036079">
    <property type="entry name" value="ATPase_csu/dsu_sf"/>
</dbReference>
<dbReference type="AlphaFoldDB" id="A0A0R3K0V3"/>
<keyword evidence="4" id="KW-1185">Reference proteome</keyword>
<organism evidence="3 4">
    <name type="scientific">Caloramator mitchellensis</name>
    <dbReference type="NCBI Taxonomy" id="908809"/>
    <lineage>
        <taxon>Bacteria</taxon>
        <taxon>Bacillati</taxon>
        <taxon>Bacillota</taxon>
        <taxon>Clostridia</taxon>
        <taxon>Eubacteriales</taxon>
        <taxon>Clostridiaceae</taxon>
        <taxon>Caloramator</taxon>
    </lineage>
</organism>
<accession>A0A0R3K0V3</accession>